<dbReference type="Gene3D" id="3.30.2350.10">
    <property type="entry name" value="Pseudouridine synthase"/>
    <property type="match status" value="1"/>
</dbReference>
<evidence type="ECO:0000256" key="1">
    <source>
        <dbReference type="ARBA" id="ARBA00010876"/>
    </source>
</evidence>
<dbReference type="Pfam" id="PF00849">
    <property type="entry name" value="PseudoU_synth_2"/>
    <property type="match status" value="1"/>
</dbReference>
<accession>A0A4R2PPP5</accession>
<comment type="similarity">
    <text evidence="1 8">Belongs to the pseudouridine synthase RluA family.</text>
</comment>
<evidence type="ECO:0000256" key="8">
    <source>
        <dbReference type="RuleBase" id="RU362028"/>
    </source>
</evidence>
<dbReference type="GO" id="GO:0000455">
    <property type="term" value="P:enzyme-directed rRNA pseudouridine synthesis"/>
    <property type="evidence" value="ECO:0007669"/>
    <property type="project" value="TreeGrafter"/>
</dbReference>
<reference evidence="10 11" key="1">
    <citation type="submission" date="2019-03" db="EMBL/GenBank/DDBJ databases">
        <title>Genomic Encyclopedia of Type Strains, Phase IV (KMG-IV): sequencing the most valuable type-strain genomes for metagenomic binning, comparative biology and taxonomic classification.</title>
        <authorList>
            <person name="Goeker M."/>
        </authorList>
    </citation>
    <scope>NUCLEOTIDE SEQUENCE [LARGE SCALE GENOMIC DNA]</scope>
    <source>
        <strain evidence="10 11">DSM 2132</strain>
    </source>
</reference>
<dbReference type="PROSITE" id="PS01129">
    <property type="entry name" value="PSI_RLU"/>
    <property type="match status" value="1"/>
</dbReference>
<dbReference type="InterPro" id="IPR036986">
    <property type="entry name" value="S4_RNA-bd_sf"/>
</dbReference>
<dbReference type="FunFam" id="3.30.2350.10:FF:000006">
    <property type="entry name" value="Pseudouridine synthase"/>
    <property type="match status" value="1"/>
</dbReference>
<gene>
    <name evidence="10" type="ORF">EV659_102136</name>
</gene>
<dbReference type="PROSITE" id="PS50889">
    <property type="entry name" value="S4"/>
    <property type="match status" value="1"/>
</dbReference>
<evidence type="ECO:0000256" key="4">
    <source>
        <dbReference type="ARBA" id="ARBA00036882"/>
    </source>
</evidence>
<dbReference type="InParanoid" id="A0A4R2PPP5"/>
<keyword evidence="3 8" id="KW-0413">Isomerase</keyword>
<evidence type="ECO:0000256" key="3">
    <source>
        <dbReference type="ARBA" id="ARBA00023235"/>
    </source>
</evidence>
<dbReference type="SUPFAM" id="SSF55120">
    <property type="entry name" value="Pseudouridine synthase"/>
    <property type="match status" value="1"/>
</dbReference>
<evidence type="ECO:0000313" key="11">
    <source>
        <dbReference type="Proteomes" id="UP000295399"/>
    </source>
</evidence>
<dbReference type="CDD" id="cd00165">
    <property type="entry name" value="S4"/>
    <property type="match status" value="1"/>
</dbReference>
<keyword evidence="2 7" id="KW-0694">RNA-binding</keyword>
<organism evidence="10 11">
    <name type="scientific">Rhodothalassium salexigens DSM 2132</name>
    <dbReference type="NCBI Taxonomy" id="1188247"/>
    <lineage>
        <taxon>Bacteria</taxon>
        <taxon>Pseudomonadati</taxon>
        <taxon>Pseudomonadota</taxon>
        <taxon>Alphaproteobacteria</taxon>
        <taxon>Rhodothalassiales</taxon>
        <taxon>Rhodothalassiaceae</taxon>
        <taxon>Rhodothalassium</taxon>
    </lineage>
</organism>
<dbReference type="GO" id="GO:0160140">
    <property type="term" value="F:23S rRNA pseudouridine(1911/1915/1917) synthase activity"/>
    <property type="evidence" value="ECO:0007669"/>
    <property type="project" value="UniProtKB-EC"/>
</dbReference>
<evidence type="ECO:0000256" key="7">
    <source>
        <dbReference type="PROSITE-ProRule" id="PRU00182"/>
    </source>
</evidence>
<evidence type="ECO:0000256" key="6">
    <source>
        <dbReference type="PIRSR" id="PIRSR606225-1"/>
    </source>
</evidence>
<evidence type="ECO:0000256" key="2">
    <source>
        <dbReference type="ARBA" id="ARBA00022884"/>
    </source>
</evidence>
<proteinExistence type="inferred from homology"/>
<dbReference type="Gene3D" id="3.10.290.10">
    <property type="entry name" value="RNA-binding S4 domain"/>
    <property type="match status" value="1"/>
</dbReference>
<dbReference type="RefSeq" id="WP_200288011.1">
    <property type="nucleotide sequence ID" value="NZ_JACIGF010000002.1"/>
</dbReference>
<dbReference type="FunCoup" id="A0A4R2PPP5">
    <property type="interactions" value="601"/>
</dbReference>
<comment type="caution">
    <text evidence="10">The sequence shown here is derived from an EMBL/GenBank/DDBJ whole genome shotgun (WGS) entry which is preliminary data.</text>
</comment>
<dbReference type="PANTHER" id="PTHR21600">
    <property type="entry name" value="MITOCHONDRIAL RNA PSEUDOURIDINE SYNTHASE"/>
    <property type="match status" value="1"/>
</dbReference>
<dbReference type="InterPro" id="IPR006225">
    <property type="entry name" value="PsdUridine_synth_RluC/D"/>
</dbReference>
<evidence type="ECO:0000256" key="5">
    <source>
        <dbReference type="ARBA" id="ARBA00056072"/>
    </source>
</evidence>
<dbReference type="InterPro" id="IPR020103">
    <property type="entry name" value="PsdUridine_synth_cat_dom_sf"/>
</dbReference>
<dbReference type="InterPro" id="IPR006145">
    <property type="entry name" value="PsdUridine_synth_RsuA/RluA"/>
</dbReference>
<dbReference type="InterPro" id="IPR050188">
    <property type="entry name" value="RluA_PseudoU_synthase"/>
</dbReference>
<dbReference type="AlphaFoldDB" id="A0A4R2PPP5"/>
<dbReference type="NCBIfam" id="TIGR00005">
    <property type="entry name" value="rluA_subfam"/>
    <property type="match status" value="1"/>
</dbReference>
<dbReference type="PANTHER" id="PTHR21600:SF44">
    <property type="entry name" value="RIBOSOMAL LARGE SUBUNIT PSEUDOURIDINE SYNTHASE D"/>
    <property type="match status" value="1"/>
</dbReference>
<dbReference type="CDD" id="cd02869">
    <property type="entry name" value="PseudoU_synth_RluA_like"/>
    <property type="match status" value="1"/>
</dbReference>
<dbReference type="GO" id="GO:0003723">
    <property type="term" value="F:RNA binding"/>
    <property type="evidence" value="ECO:0007669"/>
    <property type="project" value="UniProtKB-KW"/>
</dbReference>
<comment type="catalytic activity">
    <reaction evidence="4">
        <text>uridine(1911/1915/1917) in 23S rRNA = pseudouridine(1911/1915/1917) in 23S rRNA</text>
        <dbReference type="Rhea" id="RHEA:42524"/>
        <dbReference type="Rhea" id="RHEA-COMP:10097"/>
        <dbReference type="Rhea" id="RHEA-COMP:10098"/>
        <dbReference type="ChEBI" id="CHEBI:65314"/>
        <dbReference type="ChEBI" id="CHEBI:65315"/>
        <dbReference type="EC" id="5.4.99.23"/>
    </reaction>
</comment>
<dbReference type="EC" id="5.4.99.-" evidence="8"/>
<comment type="catalytic activity">
    <reaction evidence="8">
        <text>a uridine in RNA = a pseudouridine in RNA</text>
        <dbReference type="Rhea" id="RHEA:48348"/>
        <dbReference type="Rhea" id="RHEA-COMP:12068"/>
        <dbReference type="Rhea" id="RHEA-COMP:12069"/>
        <dbReference type="ChEBI" id="CHEBI:65314"/>
        <dbReference type="ChEBI" id="CHEBI:65315"/>
    </reaction>
</comment>
<sequence>MAFHTLKVTDPAEAGGRLDRWLAARLPTLSRTRLKALIQAGQVCRADGTAVREGKRPVALGETYRVTVPAAAPAIPEAQAIPLDILYEDDHLVVLVKPAGLVVHPAAGNPDATLVNALLHHCRGSLSGIGGVARPGIVHRLDKDTSGVMVAAKTDRAHQGLAQQFAEHSLTRRYRALVWGAPCPAAGRIDGAIGRHPVDRKRMAVRATGGKRAVTHYETLDRFAGRGRAAALALVRCTLETGRTHQVRVHMAHMGHPLVGDPLYGRAPARERLARALGAPAADALRGFPRQALHAADLTFRHPVSGAALTFSAPLPDDMAALVARLTAADAP</sequence>
<keyword evidence="11" id="KW-1185">Reference proteome</keyword>
<dbReference type="EMBL" id="SLXO01000002">
    <property type="protein sequence ID" value="TCP37730.1"/>
    <property type="molecule type" value="Genomic_DNA"/>
</dbReference>
<feature type="active site" evidence="6">
    <location>
        <position position="142"/>
    </location>
</feature>
<comment type="function">
    <text evidence="5">Responsible for synthesis of pseudouridine from uracil at positions 1911, 1915 and 1917 in 23S ribosomal RNA.</text>
</comment>
<protein>
    <recommendedName>
        <fullName evidence="8">Pseudouridine synthase</fullName>
        <ecNumber evidence="8">5.4.99.-</ecNumber>
    </recommendedName>
</protein>
<evidence type="ECO:0000313" key="10">
    <source>
        <dbReference type="EMBL" id="TCP37730.1"/>
    </source>
</evidence>
<name>A0A4R2PPP5_RHOSA</name>
<feature type="domain" description="Pseudouridine synthase RsuA/RluA-like" evidence="9">
    <location>
        <begin position="91"/>
        <end position="253"/>
    </location>
</feature>
<dbReference type="Proteomes" id="UP000295399">
    <property type="component" value="Unassembled WGS sequence"/>
</dbReference>
<dbReference type="InterPro" id="IPR006224">
    <property type="entry name" value="PsdUridine_synth_RluA-like_CS"/>
</dbReference>
<evidence type="ECO:0000259" key="9">
    <source>
        <dbReference type="Pfam" id="PF00849"/>
    </source>
</evidence>